<reference evidence="3" key="1">
    <citation type="journal article" date="2023" name="Mol. Phylogenet. Evol.">
        <title>Genome-scale phylogeny and comparative genomics of the fungal order Sordariales.</title>
        <authorList>
            <person name="Hensen N."/>
            <person name="Bonometti L."/>
            <person name="Westerberg I."/>
            <person name="Brannstrom I.O."/>
            <person name="Guillou S."/>
            <person name="Cros-Aarteil S."/>
            <person name="Calhoun S."/>
            <person name="Haridas S."/>
            <person name="Kuo A."/>
            <person name="Mondo S."/>
            <person name="Pangilinan J."/>
            <person name="Riley R."/>
            <person name="LaButti K."/>
            <person name="Andreopoulos B."/>
            <person name="Lipzen A."/>
            <person name="Chen C."/>
            <person name="Yan M."/>
            <person name="Daum C."/>
            <person name="Ng V."/>
            <person name="Clum A."/>
            <person name="Steindorff A."/>
            <person name="Ohm R.A."/>
            <person name="Martin F."/>
            <person name="Silar P."/>
            <person name="Natvig D.O."/>
            <person name="Lalanne C."/>
            <person name="Gautier V."/>
            <person name="Ament-Velasquez S.L."/>
            <person name="Kruys A."/>
            <person name="Hutchinson M.I."/>
            <person name="Powell A.J."/>
            <person name="Barry K."/>
            <person name="Miller A.N."/>
            <person name="Grigoriev I.V."/>
            <person name="Debuchy R."/>
            <person name="Gladieux P."/>
            <person name="Hiltunen Thoren M."/>
            <person name="Johannesson H."/>
        </authorList>
    </citation>
    <scope>NUCLEOTIDE SEQUENCE</scope>
    <source>
        <strain evidence="3">CBS 315.58</strain>
    </source>
</reference>
<dbReference type="GO" id="GO:0005737">
    <property type="term" value="C:cytoplasm"/>
    <property type="evidence" value="ECO:0007669"/>
    <property type="project" value="TreeGrafter"/>
</dbReference>
<accession>A0AAN6XEC6</accession>
<sequence length="664" mass="74165">MAESDSTVRTHHAILIGVGSHNEKSNETKVQGALADIKDIRAILEPHPQIKVTTFGIGPDNERIGREPTVQNIRNFLIEEVAPTGSEGHISDVYIHFSGHGSREPENKLRNDPLVLVLTDNNLGTSFLAKQVAKLNEQKINVTVVLDCCFSASSRRDDEESNVRFMEYESRYECDEEDTLDNEDALRVITEDGTRGVTLESLVNHPILHKYPDRYAIFTACDANEIAEEIELKGKGRRGVLSYFFARALADLSERGGRSTYESLHQHLRSLVRRAYPDQTPMLYGKLKESFFPELNSRDSLPIVTVHVDKGVITLEAGAAHGVCVGDEYEAAPFYAAENRAAMFVEQCSRFRVVEVRNLTSTLSSADQSGSCSVFSTDTATCTWKARPVSSLSEKKTAIRLGPCLSEDERLTLREEGKRYPYLQLLDPDEQRSSIGAFSVAIDTLPNGDSYAIFSSVTGIKVPRIPTFLRGDCDVLQRVARVLGHLAKFRFFEEMEHEGLDEAFEGTFEITTAHTQDHAGSYTVQSGQVWQVTCANYSDAAPLYIAIFNFDFWWEISPLSFARGDGELLVLHGQRPKHVGESSKVVRLRMRLDEEDGDEREDVIKLFITNKPTSFQAMTLPSLAETESGRGDESALSSTPSGSLSVMNRGEKWAVRTFRIRTRK</sequence>
<feature type="domain" description="Peptidase C14 caspase" evidence="2">
    <location>
        <begin position="11"/>
        <end position="291"/>
    </location>
</feature>
<dbReference type="PANTHER" id="PTHR48104">
    <property type="entry name" value="METACASPASE-4"/>
    <property type="match status" value="1"/>
</dbReference>
<evidence type="ECO:0000259" key="2">
    <source>
        <dbReference type="Pfam" id="PF00656"/>
    </source>
</evidence>
<dbReference type="InterPro" id="IPR011600">
    <property type="entry name" value="Pept_C14_caspase"/>
</dbReference>
<evidence type="ECO:0000256" key="1">
    <source>
        <dbReference type="ARBA" id="ARBA00009005"/>
    </source>
</evidence>
<dbReference type="Gene3D" id="3.40.50.1460">
    <property type="match status" value="1"/>
</dbReference>
<organism evidence="3 4">
    <name type="scientific">Triangularia verruculosa</name>
    <dbReference type="NCBI Taxonomy" id="2587418"/>
    <lineage>
        <taxon>Eukaryota</taxon>
        <taxon>Fungi</taxon>
        <taxon>Dikarya</taxon>
        <taxon>Ascomycota</taxon>
        <taxon>Pezizomycotina</taxon>
        <taxon>Sordariomycetes</taxon>
        <taxon>Sordariomycetidae</taxon>
        <taxon>Sordariales</taxon>
        <taxon>Podosporaceae</taxon>
        <taxon>Triangularia</taxon>
    </lineage>
</organism>
<dbReference type="PANTHER" id="PTHR48104:SF30">
    <property type="entry name" value="METACASPASE-1"/>
    <property type="match status" value="1"/>
</dbReference>
<dbReference type="EMBL" id="MU863944">
    <property type="protein sequence ID" value="KAK4198568.1"/>
    <property type="molecule type" value="Genomic_DNA"/>
</dbReference>
<protein>
    <recommendedName>
        <fullName evidence="2">Peptidase C14 caspase domain-containing protein</fullName>
    </recommendedName>
</protein>
<dbReference type="GO" id="GO:0004197">
    <property type="term" value="F:cysteine-type endopeptidase activity"/>
    <property type="evidence" value="ECO:0007669"/>
    <property type="project" value="InterPro"/>
</dbReference>
<dbReference type="InterPro" id="IPR050452">
    <property type="entry name" value="Metacaspase"/>
</dbReference>
<comment type="caution">
    <text evidence="3">The sequence shown here is derived from an EMBL/GenBank/DDBJ whole genome shotgun (WGS) entry which is preliminary data.</text>
</comment>
<reference evidence="3" key="2">
    <citation type="submission" date="2023-05" db="EMBL/GenBank/DDBJ databases">
        <authorList>
            <consortium name="Lawrence Berkeley National Laboratory"/>
            <person name="Steindorff A."/>
            <person name="Hensen N."/>
            <person name="Bonometti L."/>
            <person name="Westerberg I."/>
            <person name="Brannstrom I.O."/>
            <person name="Guillou S."/>
            <person name="Cros-Aarteil S."/>
            <person name="Calhoun S."/>
            <person name="Haridas S."/>
            <person name="Kuo A."/>
            <person name="Mondo S."/>
            <person name="Pangilinan J."/>
            <person name="Riley R."/>
            <person name="Labutti K."/>
            <person name="Andreopoulos B."/>
            <person name="Lipzen A."/>
            <person name="Chen C."/>
            <person name="Yanf M."/>
            <person name="Daum C."/>
            <person name="Ng V."/>
            <person name="Clum A."/>
            <person name="Ohm R."/>
            <person name="Martin F."/>
            <person name="Silar P."/>
            <person name="Natvig D."/>
            <person name="Lalanne C."/>
            <person name="Gautier V."/>
            <person name="Ament-Velasquez S.L."/>
            <person name="Kruys A."/>
            <person name="Hutchinson M.I."/>
            <person name="Powell A.J."/>
            <person name="Barry K."/>
            <person name="Miller A.N."/>
            <person name="Grigoriev I.V."/>
            <person name="Debuchy R."/>
            <person name="Gladieux P."/>
            <person name="Thoren M.H."/>
            <person name="Johannesson H."/>
        </authorList>
    </citation>
    <scope>NUCLEOTIDE SEQUENCE</scope>
    <source>
        <strain evidence="3">CBS 315.58</strain>
    </source>
</reference>
<evidence type="ECO:0000313" key="4">
    <source>
        <dbReference type="Proteomes" id="UP001303160"/>
    </source>
</evidence>
<gene>
    <name evidence="3" type="ORF">QBC40DRAFT_283556</name>
</gene>
<proteinExistence type="inferred from homology"/>
<keyword evidence="4" id="KW-1185">Reference proteome</keyword>
<dbReference type="AlphaFoldDB" id="A0AAN6XEC6"/>
<dbReference type="Pfam" id="PF00656">
    <property type="entry name" value="Peptidase_C14"/>
    <property type="match status" value="1"/>
</dbReference>
<comment type="similarity">
    <text evidence="1">Belongs to the peptidase C14B family.</text>
</comment>
<dbReference type="GO" id="GO:0006508">
    <property type="term" value="P:proteolysis"/>
    <property type="evidence" value="ECO:0007669"/>
    <property type="project" value="InterPro"/>
</dbReference>
<evidence type="ECO:0000313" key="3">
    <source>
        <dbReference type="EMBL" id="KAK4198568.1"/>
    </source>
</evidence>
<name>A0AAN6XEC6_9PEZI</name>
<dbReference type="Proteomes" id="UP001303160">
    <property type="component" value="Unassembled WGS sequence"/>
</dbReference>